<dbReference type="PROSITE" id="PS51902">
    <property type="entry name" value="CLPX_ZB"/>
    <property type="match status" value="1"/>
</dbReference>
<evidence type="ECO:0000313" key="9">
    <source>
        <dbReference type="Proteomes" id="UP000222818"/>
    </source>
</evidence>
<dbReference type="GO" id="GO:0008233">
    <property type="term" value="F:peptidase activity"/>
    <property type="evidence" value="ECO:0007669"/>
    <property type="project" value="UniProtKB-KW"/>
</dbReference>
<dbReference type="AlphaFoldDB" id="A0A2G0V7B8"/>
<keyword evidence="8" id="KW-0645">Protease</keyword>
<dbReference type="Gene3D" id="3.40.50.300">
    <property type="entry name" value="P-loop containing nucleotide triphosphate hydrolases"/>
    <property type="match status" value="1"/>
</dbReference>
<keyword evidence="2" id="KW-0547">Nucleotide-binding</keyword>
<dbReference type="InterPro" id="IPR003959">
    <property type="entry name" value="ATPase_AAA_core"/>
</dbReference>
<comment type="similarity">
    <text evidence="6">Belongs to the ClpX chaperone family.</text>
</comment>
<protein>
    <submittedName>
        <fullName evidence="8">ATP-dependent Clp protease ATP-binding subunit ClpX</fullName>
    </submittedName>
</protein>
<name>A0A2G0V7B8_9PROT</name>
<dbReference type="Pfam" id="PF07724">
    <property type="entry name" value="AAA_2"/>
    <property type="match status" value="1"/>
</dbReference>
<dbReference type="Proteomes" id="UP000222818">
    <property type="component" value="Unassembled WGS sequence"/>
</dbReference>
<feature type="binding site" evidence="6">
    <location>
        <position position="32"/>
    </location>
    <ligand>
        <name>Zn(2+)</name>
        <dbReference type="ChEBI" id="CHEBI:29105"/>
    </ligand>
</feature>
<dbReference type="PANTHER" id="PTHR48102:SF7">
    <property type="entry name" value="ATP-DEPENDENT CLP PROTEASE ATP-BINDING SUBUNIT CLPX-LIKE, MITOCHONDRIAL"/>
    <property type="match status" value="1"/>
</dbReference>
<dbReference type="GO" id="GO:0140662">
    <property type="term" value="F:ATP-dependent protein folding chaperone"/>
    <property type="evidence" value="ECO:0007669"/>
    <property type="project" value="InterPro"/>
</dbReference>
<dbReference type="InterPro" id="IPR038366">
    <property type="entry name" value="Znf_CppX_C4_sf"/>
</dbReference>
<evidence type="ECO:0000256" key="2">
    <source>
        <dbReference type="ARBA" id="ARBA00022741"/>
    </source>
</evidence>
<dbReference type="RefSeq" id="WP_099336783.1">
    <property type="nucleotide sequence ID" value="NZ_MKGN01000003.1"/>
</dbReference>
<feature type="binding site" evidence="6">
    <location>
        <position position="7"/>
    </location>
    <ligand>
        <name>Zn(2+)</name>
        <dbReference type="ChEBI" id="CHEBI:29105"/>
    </ligand>
</feature>
<dbReference type="Gene3D" id="1.10.8.60">
    <property type="match status" value="1"/>
</dbReference>
<organism evidence="8 9">
    <name type="scientific">Candidatus Tremblayella phenacoccinincola</name>
    <dbReference type="NCBI Taxonomy" id="1010676"/>
    <lineage>
        <taxon>Bacteria</taxon>
        <taxon>Pseudomonadati</taxon>
        <taxon>Pseudomonadota</taxon>
        <taxon>Betaproteobacteria</taxon>
        <taxon>Candidatus Tremblayella</taxon>
    </lineage>
</organism>
<dbReference type="Pfam" id="PF10431">
    <property type="entry name" value="ClpB_D2-small"/>
    <property type="match status" value="1"/>
</dbReference>
<evidence type="ECO:0000256" key="5">
    <source>
        <dbReference type="ARBA" id="ARBA00023186"/>
    </source>
</evidence>
<keyword evidence="4 8" id="KW-0067">ATP-binding</keyword>
<keyword evidence="9" id="KW-1185">Reference proteome</keyword>
<accession>A0A2G0V7B8</accession>
<feature type="binding site" evidence="6">
    <location>
        <position position="29"/>
    </location>
    <ligand>
        <name>Zn(2+)</name>
        <dbReference type="ChEBI" id="CHEBI:29105"/>
    </ligand>
</feature>
<dbReference type="GO" id="GO:0005524">
    <property type="term" value="F:ATP binding"/>
    <property type="evidence" value="ECO:0007669"/>
    <property type="project" value="UniProtKB-KW"/>
</dbReference>
<dbReference type="GO" id="GO:0051082">
    <property type="term" value="F:unfolded protein binding"/>
    <property type="evidence" value="ECO:0007669"/>
    <property type="project" value="UniProtKB-UniRule"/>
</dbReference>
<dbReference type="InterPro" id="IPR003593">
    <property type="entry name" value="AAA+_ATPase"/>
</dbReference>
<reference evidence="8 9" key="1">
    <citation type="journal article" date="2017" name="ISME J.">
        <title>Tremblaya phenacola PPER: an evolutionary beta-gammaproteobacterium collage.</title>
        <authorList>
            <person name="Gil R."/>
            <person name="Vargas-Chavez C."/>
            <person name="Lopez-Madrigal S."/>
            <person name="Santos-Garcia D."/>
            <person name="Latorre A."/>
            <person name="Moya A."/>
        </authorList>
    </citation>
    <scope>NUCLEOTIDE SEQUENCE [LARGE SCALE GENOMIC DNA]</scope>
    <source>
        <strain evidence="8 9">PPER</strain>
    </source>
</reference>
<dbReference type="GO" id="GO:0051603">
    <property type="term" value="P:proteolysis involved in protein catabolic process"/>
    <property type="evidence" value="ECO:0007669"/>
    <property type="project" value="TreeGrafter"/>
</dbReference>
<dbReference type="SUPFAM" id="SSF52540">
    <property type="entry name" value="P-loop containing nucleoside triphosphate hydrolases"/>
    <property type="match status" value="1"/>
</dbReference>
<dbReference type="GO" id="GO:0008270">
    <property type="term" value="F:zinc ion binding"/>
    <property type="evidence" value="ECO:0007669"/>
    <property type="project" value="UniProtKB-UniRule"/>
</dbReference>
<dbReference type="InterPro" id="IPR004487">
    <property type="entry name" value="Clp_protease_ATP-bd_su_ClpX"/>
</dbReference>
<dbReference type="NCBIfam" id="TIGR00382">
    <property type="entry name" value="clpX"/>
    <property type="match status" value="1"/>
</dbReference>
<dbReference type="SMART" id="SM00382">
    <property type="entry name" value="AAA"/>
    <property type="match status" value="1"/>
</dbReference>
<proteinExistence type="inferred from homology"/>
<sequence length="402" mass="44401">MSYIKVCSFCGRTENKNYKLVISPFASICEICIKISMELTQRLRRFQSKPAPSALPCELLEELDKHVVGQNAVKKSISVSIYNHYKRIGKKSPEETSLSKSNILLVGHTGSGKTLIAQTMAQFLNVPFIIVDATSFTEAGYVGDDVEAILQKLLQTCSYDVEIAQKGIVYIDEIDKLSRRSSNSAVGRDISGEGVQQALLKLLEGTTIAVPCYGSKGQPDTEFILVDTSNILFICGGSFESLEKITSQPHKKYNFGFQPSPTELALKDIPHRTKKISAKDLIKFGLIPELVGRLPIIEALRSLNVADLMRILTEPIKALVNQFKVLLDSEGVRLIVHESALRAISTRALDLETGARGLRSILESLLIDIMYQTPILRSVVKVVLDGMVVDGLKRPIMVYDSL</sequence>
<keyword evidence="3 6" id="KW-0862">Zinc</keyword>
<dbReference type="GO" id="GO:0046983">
    <property type="term" value="F:protein dimerization activity"/>
    <property type="evidence" value="ECO:0007669"/>
    <property type="project" value="UniProtKB-UniRule"/>
</dbReference>
<evidence type="ECO:0000256" key="6">
    <source>
        <dbReference type="PROSITE-ProRule" id="PRU01250"/>
    </source>
</evidence>
<keyword evidence="1 6" id="KW-0479">Metal-binding</keyword>
<dbReference type="GO" id="GO:0016887">
    <property type="term" value="F:ATP hydrolysis activity"/>
    <property type="evidence" value="ECO:0007669"/>
    <property type="project" value="InterPro"/>
</dbReference>
<keyword evidence="8" id="KW-0378">Hydrolase</keyword>
<evidence type="ECO:0000256" key="4">
    <source>
        <dbReference type="ARBA" id="ARBA00022840"/>
    </source>
</evidence>
<dbReference type="Pfam" id="PF06689">
    <property type="entry name" value="zf-C4_ClpX"/>
    <property type="match status" value="1"/>
</dbReference>
<evidence type="ECO:0000256" key="3">
    <source>
        <dbReference type="ARBA" id="ARBA00022833"/>
    </source>
</evidence>
<dbReference type="InterPro" id="IPR027417">
    <property type="entry name" value="P-loop_NTPase"/>
</dbReference>
<evidence type="ECO:0000313" key="8">
    <source>
        <dbReference type="EMBL" id="PHN16343.1"/>
    </source>
</evidence>
<evidence type="ECO:0000256" key="1">
    <source>
        <dbReference type="ARBA" id="ARBA00022723"/>
    </source>
</evidence>
<dbReference type="PANTHER" id="PTHR48102">
    <property type="entry name" value="ATP-DEPENDENT CLP PROTEASE ATP-BINDING SUBUNIT CLPX-LIKE, MITOCHONDRIAL-RELATED"/>
    <property type="match status" value="1"/>
</dbReference>
<keyword evidence="5 6" id="KW-0143">Chaperone</keyword>
<dbReference type="NCBIfam" id="NF003745">
    <property type="entry name" value="PRK05342.1"/>
    <property type="match status" value="1"/>
</dbReference>
<dbReference type="OrthoDB" id="9804062at2"/>
<comment type="caution">
    <text evidence="8">The sequence shown here is derived from an EMBL/GenBank/DDBJ whole genome shotgun (WGS) entry which is preliminary data.</text>
</comment>
<feature type="domain" description="ClpX-type ZB" evidence="7">
    <location>
        <begin position="1"/>
        <end position="48"/>
    </location>
</feature>
<dbReference type="SMART" id="SM01086">
    <property type="entry name" value="ClpB_D2-small"/>
    <property type="match status" value="1"/>
</dbReference>
<feature type="binding site" evidence="6">
    <location>
        <position position="10"/>
    </location>
    <ligand>
        <name>Zn(2+)</name>
        <dbReference type="ChEBI" id="CHEBI:29105"/>
    </ligand>
</feature>
<dbReference type="Gene3D" id="6.20.220.10">
    <property type="entry name" value="ClpX chaperone, C4-type zinc finger domain"/>
    <property type="match status" value="1"/>
</dbReference>
<dbReference type="InterPro" id="IPR019489">
    <property type="entry name" value="Clp_ATPase_C"/>
</dbReference>
<gene>
    <name evidence="8" type="primary">clpX</name>
    <name evidence="8" type="ORF">TPPER_00038</name>
</gene>
<dbReference type="InterPro" id="IPR050052">
    <property type="entry name" value="ATP-dep_Clp_protease_ClpX"/>
</dbReference>
<dbReference type="EMBL" id="MKGN01000003">
    <property type="protein sequence ID" value="PHN16343.1"/>
    <property type="molecule type" value="Genomic_DNA"/>
</dbReference>
<dbReference type="InterPro" id="IPR010603">
    <property type="entry name" value="Znf_CppX_C4"/>
</dbReference>
<evidence type="ECO:0000259" key="7">
    <source>
        <dbReference type="PROSITE" id="PS51902"/>
    </source>
</evidence>
<dbReference type="InterPro" id="IPR059188">
    <property type="entry name" value="Znf_CLPX-like"/>
</dbReference>
<dbReference type="SMART" id="SM00994">
    <property type="entry name" value="zf-C4_ClpX"/>
    <property type="match status" value="1"/>
</dbReference>